<gene>
    <name evidence="2" type="ORF">FKV24_005985</name>
</gene>
<feature type="region of interest" description="Disordered" evidence="1">
    <location>
        <begin position="685"/>
        <end position="725"/>
    </location>
</feature>
<accession>A0A508AYP8</accession>
<name>A0A508AYP8_9GAMM</name>
<comment type="caution">
    <text evidence="2">The sequence shown here is derived from an EMBL/GenBank/DDBJ whole genome shotgun (WGS) entry which is preliminary data.</text>
</comment>
<dbReference type="Pfam" id="PF26363">
    <property type="entry name" value="Phospholipase-like"/>
    <property type="match status" value="1"/>
</dbReference>
<feature type="compositionally biased region" description="Low complexity" evidence="1">
    <location>
        <begin position="709"/>
        <end position="725"/>
    </location>
</feature>
<feature type="compositionally biased region" description="Basic and acidic residues" evidence="1">
    <location>
        <begin position="689"/>
        <end position="708"/>
    </location>
</feature>
<reference evidence="2 3" key="1">
    <citation type="submission" date="2019-10" db="EMBL/GenBank/DDBJ databases">
        <title>Lysobacter alkalisoli sp. nov., isolated from saline-alkaline soil.</title>
        <authorList>
            <person name="Sun J.-Q."/>
        </authorList>
    </citation>
    <scope>NUCLEOTIDE SEQUENCE [LARGE SCALE GENOMIC DNA]</scope>
    <source>
        <strain evidence="2 3">KCTC 42381</strain>
    </source>
</reference>
<feature type="compositionally biased region" description="Basic and acidic residues" evidence="1">
    <location>
        <begin position="497"/>
        <end position="519"/>
    </location>
</feature>
<sequence>MSTPAEHRERQALLGELRAQDNPETRRQADALRQLYHDREMAGLADDVYAAAMHLGEPPPGWKRASEHLDELRSLTPRLGDYSSDELLRLLQPPDSKFRAEIYLPDAGVLGPGYQPTVVFKGSRGEVMTADGLVDSTAEDFIGNNFPQSVGLQTDYYDRTMDLGARLQRAGLEFETAGHSLGGGMSSAMSAVTGAPSTTFNSAGLHPETIARFVRENPEVRAHDTDRTVRAYQVEGEVLTDGVQENLTSLGTLQNLQMAGLIRETAELSRELPETRALLQQHMSSQISPSSHPVVEAFLERISERDTAQLLRELPLAAGQEQPRLAAMTNGDTGPVARGDIPSLRELIPDAAPLLTSLHVAAHGARAGQRAGEGIEWTFCSTGRSMDGVGDLYRSYNMTLGAVGDGSARFVGEASGTAIRWGGEVVAQTHEAGSRISATINLAEGYLEKTRADLKSGALRGIGDWLPDSLGERLRDSAERIEQAGEQAQRRRIAEAVSDLREGRESAESARTGSRELGDRASGLGRDIGEQVRNRYERHGAEVDQALDRGGDALCQTGRQAPAYGAMVGGTATGVTTAVALHDPRTVPGVVNLLSTRRFLGQVGEAAGEATARHSMPDTVLPSLDQRIREVEQTAREHLQGRQTPTAGEQTRAGVDNAAPAYSSAAAADAHQRLDRLLAGEVDPASRAGWDREVAAHRERMDPAREQQDAVQVQQQTAQQAEMAR</sequence>
<protein>
    <submittedName>
        <fullName evidence="2">Phospholipase</fullName>
    </submittedName>
</protein>
<organism evidence="2 3">
    <name type="scientific">Marilutibacter maris</name>
    <dbReference type="NCBI Taxonomy" id="1605891"/>
    <lineage>
        <taxon>Bacteria</taxon>
        <taxon>Pseudomonadati</taxon>
        <taxon>Pseudomonadota</taxon>
        <taxon>Gammaproteobacteria</taxon>
        <taxon>Lysobacterales</taxon>
        <taxon>Lysobacteraceae</taxon>
        <taxon>Marilutibacter</taxon>
    </lineage>
</organism>
<dbReference type="AlphaFoldDB" id="A0A508AYP8"/>
<dbReference type="EMBL" id="VICD02000084">
    <property type="protein sequence ID" value="KAB8194362.1"/>
    <property type="molecule type" value="Genomic_DNA"/>
</dbReference>
<dbReference type="RefSeq" id="WP_141481723.1">
    <property type="nucleotide sequence ID" value="NZ_VICD02000084.1"/>
</dbReference>
<dbReference type="Proteomes" id="UP000320431">
    <property type="component" value="Unassembled WGS sequence"/>
</dbReference>
<proteinExistence type="predicted"/>
<feature type="region of interest" description="Disordered" evidence="1">
    <location>
        <begin position="497"/>
        <end position="523"/>
    </location>
</feature>
<evidence type="ECO:0000313" key="3">
    <source>
        <dbReference type="Proteomes" id="UP000320431"/>
    </source>
</evidence>
<evidence type="ECO:0000313" key="2">
    <source>
        <dbReference type="EMBL" id="KAB8194362.1"/>
    </source>
</evidence>
<evidence type="ECO:0000256" key="1">
    <source>
        <dbReference type="SAM" id="MobiDB-lite"/>
    </source>
</evidence>